<gene>
    <name evidence="5 6" type="primary">rpmB</name>
    <name evidence="6" type="ORF">NO1_1147</name>
</gene>
<dbReference type="InterPro" id="IPR026569">
    <property type="entry name" value="Ribosomal_bL28"/>
</dbReference>
<keyword evidence="2 5" id="KW-0689">Ribosomal protein</keyword>
<comment type="caution">
    <text evidence="6">The sequence shown here is derived from an EMBL/GenBank/DDBJ whole genome shotgun (WGS) entry which is preliminary data.</text>
</comment>
<evidence type="ECO:0000313" key="6">
    <source>
        <dbReference type="EMBL" id="GBR73875.1"/>
    </source>
</evidence>
<evidence type="ECO:0000256" key="1">
    <source>
        <dbReference type="ARBA" id="ARBA00008760"/>
    </source>
</evidence>
<dbReference type="GO" id="GO:0006412">
    <property type="term" value="P:translation"/>
    <property type="evidence" value="ECO:0007669"/>
    <property type="project" value="UniProtKB-UniRule"/>
</dbReference>
<dbReference type="InterPro" id="IPR037147">
    <property type="entry name" value="Ribosomal_bL28_sf"/>
</dbReference>
<accession>A0A388TAU8</accession>
<keyword evidence="3 5" id="KW-0687">Ribonucleoprotein</keyword>
<dbReference type="PANTHER" id="PTHR39080:SF1">
    <property type="entry name" value="LARGE RIBOSOMAL SUBUNIT PROTEIN BL28A"/>
    <property type="match status" value="1"/>
</dbReference>
<dbReference type="GO" id="GO:1990904">
    <property type="term" value="C:ribonucleoprotein complex"/>
    <property type="evidence" value="ECO:0007669"/>
    <property type="project" value="UniProtKB-KW"/>
</dbReference>
<dbReference type="InterPro" id="IPR050096">
    <property type="entry name" value="Bacterial_rp_bL28"/>
</dbReference>
<name>A0A388TAU8_TERA1</name>
<organism evidence="6 7">
    <name type="scientific">Termititenax aidoneus</name>
    <dbReference type="NCBI Taxonomy" id="2218524"/>
    <lineage>
        <taxon>Bacteria</taxon>
        <taxon>Bacillati</taxon>
        <taxon>Candidatus Margulisiibacteriota</taxon>
        <taxon>Candidatus Termititenacia</taxon>
        <taxon>Candidatus Termititenacales</taxon>
        <taxon>Candidatus Termititenacaceae</taxon>
        <taxon>Candidatus Termititenax</taxon>
    </lineage>
</organism>
<dbReference type="PANTHER" id="PTHR39080">
    <property type="entry name" value="50S RIBOSOMAL PROTEIN L28"/>
    <property type="match status" value="1"/>
</dbReference>
<evidence type="ECO:0000256" key="5">
    <source>
        <dbReference type="HAMAP-Rule" id="MF_00373"/>
    </source>
</evidence>
<dbReference type="GO" id="GO:0003735">
    <property type="term" value="F:structural constituent of ribosome"/>
    <property type="evidence" value="ECO:0007669"/>
    <property type="project" value="InterPro"/>
</dbReference>
<dbReference type="EMBL" id="BGZN01000023">
    <property type="protein sequence ID" value="GBR73875.1"/>
    <property type="molecule type" value="Genomic_DNA"/>
</dbReference>
<proteinExistence type="inferred from homology"/>
<dbReference type="GO" id="GO:0005840">
    <property type="term" value="C:ribosome"/>
    <property type="evidence" value="ECO:0007669"/>
    <property type="project" value="UniProtKB-KW"/>
</dbReference>
<evidence type="ECO:0000313" key="7">
    <source>
        <dbReference type="Proteomes" id="UP000269352"/>
    </source>
</evidence>
<evidence type="ECO:0000256" key="2">
    <source>
        <dbReference type="ARBA" id="ARBA00022980"/>
    </source>
</evidence>
<evidence type="ECO:0000256" key="4">
    <source>
        <dbReference type="ARBA" id="ARBA00035174"/>
    </source>
</evidence>
<dbReference type="SUPFAM" id="SSF143800">
    <property type="entry name" value="L28p-like"/>
    <property type="match status" value="1"/>
</dbReference>
<sequence>MSYKCAICGKQVITGNKVSHSKRHTRTKWLPNLQNIKIILHGRTQKAKVCTSCIRSGKITKPAPRILSQKAAA</sequence>
<comment type="similarity">
    <text evidence="1 5">Belongs to the bacterial ribosomal protein bL28 family.</text>
</comment>
<dbReference type="InterPro" id="IPR001383">
    <property type="entry name" value="Ribosomal_bL28_bact-type"/>
</dbReference>
<evidence type="ECO:0000256" key="3">
    <source>
        <dbReference type="ARBA" id="ARBA00023274"/>
    </source>
</evidence>
<protein>
    <recommendedName>
        <fullName evidence="4 5">Large ribosomal subunit protein bL28</fullName>
    </recommendedName>
</protein>
<reference evidence="6 7" key="1">
    <citation type="journal article" date="2019" name="ISME J.">
        <title>Genome analyses of uncultured TG2/ZB3 bacteria in 'Margulisbacteria' specifically attached to ectosymbiotic spirochetes of protists in the termite gut.</title>
        <authorList>
            <person name="Utami Y.D."/>
            <person name="Kuwahara H."/>
            <person name="Igai K."/>
            <person name="Murakami T."/>
            <person name="Sugaya K."/>
            <person name="Morikawa T."/>
            <person name="Nagura Y."/>
            <person name="Yuki M."/>
            <person name="Deevong P."/>
            <person name="Inoue T."/>
            <person name="Kihara K."/>
            <person name="Lo N."/>
            <person name="Yamada A."/>
            <person name="Ohkuma M."/>
            <person name="Hongoh Y."/>
        </authorList>
    </citation>
    <scope>NUCLEOTIDE SEQUENCE [LARGE SCALE GENOMIC DNA]</scope>
    <source>
        <strain evidence="6">NkOx7-01</strain>
    </source>
</reference>
<keyword evidence="7" id="KW-1185">Reference proteome</keyword>
<dbReference type="HAMAP" id="MF_00373">
    <property type="entry name" value="Ribosomal_bL28"/>
    <property type="match status" value="1"/>
</dbReference>
<dbReference type="Pfam" id="PF00830">
    <property type="entry name" value="Ribosomal_L28"/>
    <property type="match status" value="1"/>
</dbReference>
<dbReference type="Gene3D" id="2.30.170.40">
    <property type="entry name" value="Ribosomal protein L28/L24"/>
    <property type="match status" value="1"/>
</dbReference>
<dbReference type="InterPro" id="IPR034704">
    <property type="entry name" value="Ribosomal_bL28/bL31-like_sf"/>
</dbReference>
<dbReference type="NCBIfam" id="TIGR00009">
    <property type="entry name" value="L28"/>
    <property type="match status" value="1"/>
</dbReference>
<dbReference type="Proteomes" id="UP000269352">
    <property type="component" value="Unassembled WGS sequence"/>
</dbReference>
<dbReference type="AlphaFoldDB" id="A0A388TAU8"/>